<keyword evidence="1" id="KW-1133">Transmembrane helix</keyword>
<sequence length="108" mass="12496">MVYCRRQWPSTLSAGTLLGSYSVFLASSLPGMKRLNPPSIAVASIEGFTLFQYMPVPCIHCSIKFFAVYLIPNRPYLFSRQIADFRPIHRSSSYIQFFRVLYCRLTRM</sequence>
<protein>
    <submittedName>
        <fullName evidence="2">Uncharacterized protein</fullName>
    </submittedName>
</protein>
<dbReference type="Proteomes" id="UP000799441">
    <property type="component" value="Unassembled WGS sequence"/>
</dbReference>
<evidence type="ECO:0000256" key="1">
    <source>
        <dbReference type="SAM" id="Phobius"/>
    </source>
</evidence>
<keyword evidence="1" id="KW-0472">Membrane</keyword>
<feature type="transmembrane region" description="Helical" evidence="1">
    <location>
        <begin position="12"/>
        <end position="30"/>
    </location>
</feature>
<dbReference type="EMBL" id="MU003777">
    <property type="protein sequence ID" value="KAF2723345.1"/>
    <property type="molecule type" value="Genomic_DNA"/>
</dbReference>
<accession>A0A9P4USQ8</accession>
<dbReference type="AlphaFoldDB" id="A0A9P4USQ8"/>
<evidence type="ECO:0000313" key="2">
    <source>
        <dbReference type="EMBL" id="KAF2723345.1"/>
    </source>
</evidence>
<gene>
    <name evidence="2" type="ORF">K431DRAFT_28730</name>
</gene>
<name>A0A9P4USQ8_9PEZI</name>
<keyword evidence="1" id="KW-0812">Transmembrane</keyword>
<reference evidence="2" key="1">
    <citation type="journal article" date="2020" name="Stud. Mycol.">
        <title>101 Dothideomycetes genomes: a test case for predicting lifestyles and emergence of pathogens.</title>
        <authorList>
            <person name="Haridas S."/>
            <person name="Albert R."/>
            <person name="Binder M."/>
            <person name="Bloem J."/>
            <person name="Labutti K."/>
            <person name="Salamov A."/>
            <person name="Andreopoulos B."/>
            <person name="Baker S."/>
            <person name="Barry K."/>
            <person name="Bills G."/>
            <person name="Bluhm B."/>
            <person name="Cannon C."/>
            <person name="Castanera R."/>
            <person name="Culley D."/>
            <person name="Daum C."/>
            <person name="Ezra D."/>
            <person name="Gonzalez J."/>
            <person name="Henrissat B."/>
            <person name="Kuo A."/>
            <person name="Liang C."/>
            <person name="Lipzen A."/>
            <person name="Lutzoni F."/>
            <person name="Magnuson J."/>
            <person name="Mondo S."/>
            <person name="Nolan M."/>
            <person name="Ohm R."/>
            <person name="Pangilinan J."/>
            <person name="Park H.-J."/>
            <person name="Ramirez L."/>
            <person name="Alfaro M."/>
            <person name="Sun H."/>
            <person name="Tritt A."/>
            <person name="Yoshinaga Y."/>
            <person name="Zwiers L.-H."/>
            <person name="Turgeon B."/>
            <person name="Goodwin S."/>
            <person name="Spatafora J."/>
            <person name="Crous P."/>
            <person name="Grigoriev I."/>
        </authorList>
    </citation>
    <scope>NUCLEOTIDE SEQUENCE</scope>
    <source>
        <strain evidence="2">CBS 116435</strain>
    </source>
</reference>
<feature type="transmembrane region" description="Helical" evidence="1">
    <location>
        <begin position="50"/>
        <end position="71"/>
    </location>
</feature>
<keyword evidence="3" id="KW-1185">Reference proteome</keyword>
<evidence type="ECO:0000313" key="3">
    <source>
        <dbReference type="Proteomes" id="UP000799441"/>
    </source>
</evidence>
<organism evidence="2 3">
    <name type="scientific">Polychaeton citri CBS 116435</name>
    <dbReference type="NCBI Taxonomy" id="1314669"/>
    <lineage>
        <taxon>Eukaryota</taxon>
        <taxon>Fungi</taxon>
        <taxon>Dikarya</taxon>
        <taxon>Ascomycota</taxon>
        <taxon>Pezizomycotina</taxon>
        <taxon>Dothideomycetes</taxon>
        <taxon>Dothideomycetidae</taxon>
        <taxon>Capnodiales</taxon>
        <taxon>Capnodiaceae</taxon>
        <taxon>Polychaeton</taxon>
    </lineage>
</organism>
<comment type="caution">
    <text evidence="2">The sequence shown here is derived from an EMBL/GenBank/DDBJ whole genome shotgun (WGS) entry which is preliminary data.</text>
</comment>
<proteinExistence type="predicted"/>